<evidence type="ECO:0000256" key="2">
    <source>
        <dbReference type="ARBA" id="ARBA00009045"/>
    </source>
</evidence>
<comment type="similarity">
    <text evidence="2">Belongs to the peptidase S54 family.</text>
</comment>
<dbReference type="Pfam" id="PF01694">
    <property type="entry name" value="Rhomboid"/>
    <property type="match status" value="1"/>
</dbReference>
<dbReference type="Gene3D" id="1.20.1540.10">
    <property type="entry name" value="Rhomboid-like"/>
    <property type="match status" value="1"/>
</dbReference>
<feature type="domain" description="Peptidase S54 rhomboid" evidence="6">
    <location>
        <begin position="115"/>
        <end position="257"/>
    </location>
</feature>
<dbReference type="GO" id="GO:0004252">
    <property type="term" value="F:serine-type endopeptidase activity"/>
    <property type="evidence" value="ECO:0007669"/>
    <property type="project" value="InterPro"/>
</dbReference>
<dbReference type="PANTHER" id="PTHR43731:SF26">
    <property type="entry name" value="RHOMBOID-LIKE PROTEIN 10, CHLOROPLASTIC"/>
    <property type="match status" value="1"/>
</dbReference>
<keyword evidence="5" id="KW-0472">Membrane</keyword>
<keyword evidence="4" id="KW-1133">Transmembrane helix</keyword>
<reference evidence="7 8" key="1">
    <citation type="journal article" date="2024" name="Nat. Commun.">
        <title>Phylogenomics reveals the evolutionary origins of lichenization in chlorophyte algae.</title>
        <authorList>
            <person name="Puginier C."/>
            <person name="Libourel C."/>
            <person name="Otte J."/>
            <person name="Skaloud P."/>
            <person name="Haon M."/>
            <person name="Grisel S."/>
            <person name="Petersen M."/>
            <person name="Berrin J.G."/>
            <person name="Delaux P.M."/>
            <person name="Dal Grande F."/>
            <person name="Keller J."/>
        </authorList>
    </citation>
    <scope>NUCLEOTIDE SEQUENCE [LARGE SCALE GENOMIC DNA]</scope>
    <source>
        <strain evidence="7 8">SAG 2523</strain>
    </source>
</reference>
<proteinExistence type="inferred from homology"/>
<dbReference type="PANTHER" id="PTHR43731">
    <property type="entry name" value="RHOMBOID PROTEASE"/>
    <property type="match status" value="1"/>
</dbReference>
<keyword evidence="8" id="KW-1185">Reference proteome</keyword>
<evidence type="ECO:0000256" key="1">
    <source>
        <dbReference type="ARBA" id="ARBA00004141"/>
    </source>
</evidence>
<comment type="caution">
    <text evidence="7">The sequence shown here is derived from an EMBL/GenBank/DDBJ whole genome shotgun (WGS) entry which is preliminary data.</text>
</comment>
<dbReference type="Proteomes" id="UP001485043">
    <property type="component" value="Unassembled WGS sequence"/>
</dbReference>
<keyword evidence="3" id="KW-0812">Transmembrane</keyword>
<dbReference type="SUPFAM" id="SSF144091">
    <property type="entry name" value="Rhomboid-like"/>
    <property type="match status" value="1"/>
</dbReference>
<dbReference type="EMBL" id="JALJOV010001872">
    <property type="protein sequence ID" value="KAK9839352.1"/>
    <property type="molecule type" value="Genomic_DNA"/>
</dbReference>
<name>A0AAW1RZX8_9CHLO</name>
<evidence type="ECO:0000256" key="4">
    <source>
        <dbReference type="ARBA" id="ARBA00022989"/>
    </source>
</evidence>
<organism evidence="7 8">
    <name type="scientific">Apatococcus fuscideae</name>
    <dbReference type="NCBI Taxonomy" id="2026836"/>
    <lineage>
        <taxon>Eukaryota</taxon>
        <taxon>Viridiplantae</taxon>
        <taxon>Chlorophyta</taxon>
        <taxon>core chlorophytes</taxon>
        <taxon>Trebouxiophyceae</taxon>
        <taxon>Chlorellales</taxon>
        <taxon>Chlorellaceae</taxon>
        <taxon>Apatococcus</taxon>
    </lineage>
</organism>
<evidence type="ECO:0000256" key="3">
    <source>
        <dbReference type="ARBA" id="ARBA00022692"/>
    </source>
</evidence>
<evidence type="ECO:0000259" key="6">
    <source>
        <dbReference type="Pfam" id="PF01694"/>
    </source>
</evidence>
<comment type="subcellular location">
    <subcellularLocation>
        <location evidence="1">Membrane</location>
        <topology evidence="1">Multi-pass membrane protein</topology>
    </subcellularLocation>
</comment>
<sequence length="283" mass="30297">MSWQSGPQALNSQLRSCCSRARAVLTTSTLQRAVVLQAGGLCVAGSFVFASSSLRGPGSPRRPLNGLQKIRARYFKSATQSLVSANVVLYGLQCLSKDQLTLALMKTGAGILGRGEVWRLATCCFMHGSVAHLLINMQSLYNVGSVIESFSGRERFLCVYTAGGILSSLTSLFLTPNPSVGASGAIMGLAGAQLVFNMRHKGHFAKEIDPLLDKSTESMLISLGLTLAFGLFTKHIDNWGHLGGFIGGAAAAWLLGPQFNSHGHQLHDEPPWPILASQRLTKR</sequence>
<gene>
    <name evidence="7" type="ORF">WJX84_002850</name>
</gene>
<evidence type="ECO:0000256" key="5">
    <source>
        <dbReference type="ARBA" id="ARBA00023136"/>
    </source>
</evidence>
<dbReference type="InterPro" id="IPR050925">
    <property type="entry name" value="Rhomboid_protease_S54"/>
</dbReference>
<accession>A0AAW1RZX8</accession>
<protein>
    <recommendedName>
        <fullName evidence="6">Peptidase S54 rhomboid domain-containing protein</fullName>
    </recommendedName>
</protein>
<evidence type="ECO:0000313" key="8">
    <source>
        <dbReference type="Proteomes" id="UP001485043"/>
    </source>
</evidence>
<dbReference type="GO" id="GO:0016020">
    <property type="term" value="C:membrane"/>
    <property type="evidence" value="ECO:0007669"/>
    <property type="project" value="UniProtKB-SubCell"/>
</dbReference>
<dbReference type="InterPro" id="IPR035952">
    <property type="entry name" value="Rhomboid-like_sf"/>
</dbReference>
<dbReference type="InterPro" id="IPR022764">
    <property type="entry name" value="Peptidase_S54_rhomboid_dom"/>
</dbReference>
<evidence type="ECO:0000313" key="7">
    <source>
        <dbReference type="EMBL" id="KAK9839352.1"/>
    </source>
</evidence>
<dbReference type="AlphaFoldDB" id="A0AAW1RZX8"/>